<evidence type="ECO:0000256" key="1">
    <source>
        <dbReference type="ARBA" id="ARBA00022741"/>
    </source>
</evidence>
<dbReference type="InterPro" id="IPR050117">
    <property type="entry name" value="MAPK"/>
</dbReference>
<sequence>MLGKPMFPGVSTLNQIERVLKITGMPSQEEIDSMNSPHCTKIFSTIPHTKQTSLESIFPSASEDAIDLMNKLLKFNPSDRLTVEECLEHPYVSQFHVIEKEPVCKKVITIPIDDNKKFSIKEYRLKIYTDIHRRKKELRKRKMLQEQAYLKKKKAAAMGYSTQYGAGGFSKKDATGYPRKDSSGYSKKESSVGYSKKEYSTHYSKKKYSSSSYVRKEGSMDRRSRPSTTHGKGHGSYYGSSKGVHERRKF</sequence>
<evidence type="ECO:0000256" key="2">
    <source>
        <dbReference type="ARBA" id="ARBA00022840"/>
    </source>
</evidence>
<keyword evidence="2" id="KW-0067">ATP-binding</keyword>
<feature type="domain" description="Protein kinase" evidence="4">
    <location>
        <begin position="1"/>
        <end position="92"/>
    </location>
</feature>
<dbReference type="SUPFAM" id="SSF56112">
    <property type="entry name" value="Protein kinase-like (PK-like)"/>
    <property type="match status" value="1"/>
</dbReference>
<reference evidence="5" key="1">
    <citation type="submission" date="2021-01" db="EMBL/GenBank/DDBJ databases">
        <authorList>
            <person name="Corre E."/>
            <person name="Pelletier E."/>
            <person name="Niang G."/>
            <person name="Scheremetjew M."/>
            <person name="Finn R."/>
            <person name="Kale V."/>
            <person name="Holt S."/>
            <person name="Cochrane G."/>
            <person name="Meng A."/>
            <person name="Brown T."/>
            <person name="Cohen L."/>
        </authorList>
    </citation>
    <scope>NUCLEOTIDE SEQUENCE</scope>
    <source>
        <strain evidence="5">CT5</strain>
    </source>
</reference>
<dbReference type="PANTHER" id="PTHR24055">
    <property type="entry name" value="MITOGEN-ACTIVATED PROTEIN KINASE"/>
    <property type="match status" value="1"/>
</dbReference>
<feature type="compositionally biased region" description="Basic and acidic residues" evidence="3">
    <location>
        <begin position="214"/>
        <end position="224"/>
    </location>
</feature>
<evidence type="ECO:0000259" key="4">
    <source>
        <dbReference type="PROSITE" id="PS50011"/>
    </source>
</evidence>
<evidence type="ECO:0000256" key="3">
    <source>
        <dbReference type="SAM" id="MobiDB-lite"/>
    </source>
</evidence>
<dbReference type="InterPro" id="IPR000719">
    <property type="entry name" value="Prot_kinase_dom"/>
</dbReference>
<dbReference type="Gene3D" id="1.10.510.10">
    <property type="entry name" value="Transferase(Phosphotransferase) domain 1"/>
    <property type="match status" value="1"/>
</dbReference>
<accession>A0A7S3P3V7</accession>
<proteinExistence type="predicted"/>
<feature type="region of interest" description="Disordered" evidence="3">
    <location>
        <begin position="171"/>
        <end position="250"/>
    </location>
</feature>
<organism evidence="5">
    <name type="scientific">Euplotes crassus</name>
    <dbReference type="NCBI Taxonomy" id="5936"/>
    <lineage>
        <taxon>Eukaryota</taxon>
        <taxon>Sar</taxon>
        <taxon>Alveolata</taxon>
        <taxon>Ciliophora</taxon>
        <taxon>Intramacronucleata</taxon>
        <taxon>Spirotrichea</taxon>
        <taxon>Hypotrichia</taxon>
        <taxon>Euplotida</taxon>
        <taxon>Euplotidae</taxon>
        <taxon>Moneuplotes</taxon>
    </lineage>
</organism>
<dbReference type="GO" id="GO:0005524">
    <property type="term" value="F:ATP binding"/>
    <property type="evidence" value="ECO:0007669"/>
    <property type="project" value="UniProtKB-KW"/>
</dbReference>
<dbReference type="Gene3D" id="3.30.200.20">
    <property type="entry name" value="Phosphorylase Kinase, domain 1"/>
    <property type="match status" value="1"/>
</dbReference>
<dbReference type="GO" id="GO:0004672">
    <property type="term" value="F:protein kinase activity"/>
    <property type="evidence" value="ECO:0007669"/>
    <property type="project" value="InterPro"/>
</dbReference>
<dbReference type="EMBL" id="HBIK01040279">
    <property type="protein sequence ID" value="CAE0393989.1"/>
    <property type="molecule type" value="Transcribed_RNA"/>
</dbReference>
<protein>
    <recommendedName>
        <fullName evidence="4">Protein kinase domain-containing protein</fullName>
    </recommendedName>
</protein>
<dbReference type="AlphaFoldDB" id="A0A7S3P3V7"/>
<name>A0A7S3P3V7_EUPCR</name>
<keyword evidence="1" id="KW-0547">Nucleotide-binding</keyword>
<dbReference type="InterPro" id="IPR011009">
    <property type="entry name" value="Kinase-like_dom_sf"/>
</dbReference>
<dbReference type="PROSITE" id="PS50011">
    <property type="entry name" value="PROTEIN_KINASE_DOM"/>
    <property type="match status" value="1"/>
</dbReference>
<feature type="compositionally biased region" description="Basic and acidic residues" evidence="3">
    <location>
        <begin position="171"/>
        <end position="200"/>
    </location>
</feature>
<gene>
    <name evidence="5" type="ORF">ECRA1380_LOCUS18969</name>
</gene>
<evidence type="ECO:0000313" key="5">
    <source>
        <dbReference type="EMBL" id="CAE0393989.1"/>
    </source>
</evidence>